<keyword evidence="1" id="KW-0812">Transmembrane</keyword>
<accession>A0A701YTP2</accession>
<name>A0A701YTP2_SALER</name>
<organism evidence="2">
    <name type="scientific">Salmonella enterica</name>
    <name type="common">Salmonella choleraesuis</name>
    <dbReference type="NCBI Taxonomy" id="28901"/>
    <lineage>
        <taxon>Bacteria</taxon>
        <taxon>Pseudomonadati</taxon>
        <taxon>Pseudomonadota</taxon>
        <taxon>Gammaproteobacteria</taxon>
        <taxon>Enterobacterales</taxon>
        <taxon>Enterobacteriaceae</taxon>
        <taxon>Salmonella</taxon>
    </lineage>
</organism>
<reference evidence="2" key="2">
    <citation type="submission" date="2018-07" db="EMBL/GenBank/DDBJ databases">
        <authorList>
            <consortium name="NCBI Pathogen Detection Project"/>
        </authorList>
    </citation>
    <scope>NUCLEOTIDE SEQUENCE</scope>
    <source>
        <strain evidence="3">232-84</strain>
        <strain evidence="2">973-77</strain>
    </source>
</reference>
<reference evidence="2" key="1">
    <citation type="journal article" date="2018" name="Genome Biol.">
        <title>SKESA: strategic k-mer extension for scrupulous assemblies.</title>
        <authorList>
            <person name="Souvorov A."/>
            <person name="Agarwala R."/>
            <person name="Lipman D.J."/>
        </authorList>
    </citation>
    <scope>NUCLEOTIDE SEQUENCE</scope>
    <source>
        <strain evidence="3">232-84</strain>
        <strain evidence="2">973-77</strain>
    </source>
</reference>
<dbReference type="EMBL" id="DAAMGM010000008">
    <property type="protein sequence ID" value="HAC6575122.1"/>
    <property type="molecule type" value="Genomic_DNA"/>
</dbReference>
<keyword evidence="1" id="KW-0472">Membrane</keyword>
<sequence length="100" mass="11268">MLLNPDNDHTKIHTFVMSFTFLSCMTSYLSAVAIHKPTQCNVIDGITIALTGMETELTQRLDGRVGAYRIFSDSPSLMNIPRREQEDGRVPCGNNKTMRF</sequence>
<feature type="transmembrane region" description="Helical" evidence="1">
    <location>
        <begin position="12"/>
        <end position="34"/>
    </location>
</feature>
<dbReference type="EMBL" id="DAAMGL010000002">
    <property type="protein sequence ID" value="HAC6564158.1"/>
    <property type="molecule type" value="Genomic_DNA"/>
</dbReference>
<evidence type="ECO:0000256" key="1">
    <source>
        <dbReference type="SAM" id="Phobius"/>
    </source>
</evidence>
<comment type="caution">
    <text evidence="2">The sequence shown here is derived from an EMBL/GenBank/DDBJ whole genome shotgun (WGS) entry which is preliminary data.</text>
</comment>
<proteinExistence type="predicted"/>
<evidence type="ECO:0000313" key="3">
    <source>
        <dbReference type="EMBL" id="HAC6575122.1"/>
    </source>
</evidence>
<gene>
    <name evidence="3" type="ORF">G0B27_12900</name>
    <name evidence="2" type="ORF">G0B48_02715</name>
</gene>
<evidence type="ECO:0000313" key="2">
    <source>
        <dbReference type="EMBL" id="HAC6564158.1"/>
    </source>
</evidence>
<keyword evidence="1" id="KW-1133">Transmembrane helix</keyword>
<protein>
    <submittedName>
        <fullName evidence="2">Uncharacterized protein</fullName>
    </submittedName>
</protein>
<dbReference type="AlphaFoldDB" id="A0A701YTP2"/>